<organism evidence="4 5">
    <name type="scientific">Ferviditalea candida</name>
    <dbReference type="NCBI Taxonomy" id="3108399"/>
    <lineage>
        <taxon>Bacteria</taxon>
        <taxon>Bacillati</taxon>
        <taxon>Bacillota</taxon>
        <taxon>Bacilli</taxon>
        <taxon>Bacillales</taxon>
        <taxon>Paenibacillaceae</taxon>
        <taxon>Ferviditalea</taxon>
    </lineage>
</organism>
<dbReference type="CDD" id="cd19991">
    <property type="entry name" value="PBP1_ABC_xylose_binding"/>
    <property type="match status" value="1"/>
</dbReference>
<dbReference type="InterPro" id="IPR050555">
    <property type="entry name" value="Bact_Solute-Bind_Prot2"/>
</dbReference>
<gene>
    <name evidence="4" type="primary">xylF</name>
    <name evidence="4" type="ORF">VF724_06985</name>
</gene>
<dbReference type="SUPFAM" id="SSF53822">
    <property type="entry name" value="Periplasmic binding protein-like I"/>
    <property type="match status" value="1"/>
</dbReference>
<accession>A0ABU5ZFX0</accession>
<dbReference type="RefSeq" id="WP_371753522.1">
    <property type="nucleotide sequence ID" value="NZ_JAYJLD010000007.1"/>
</dbReference>
<evidence type="ECO:0000256" key="1">
    <source>
        <dbReference type="ARBA" id="ARBA00004196"/>
    </source>
</evidence>
<evidence type="ECO:0000256" key="2">
    <source>
        <dbReference type="ARBA" id="ARBA00022729"/>
    </source>
</evidence>
<proteinExistence type="predicted"/>
<dbReference type="InterPro" id="IPR025997">
    <property type="entry name" value="SBP_2_dom"/>
</dbReference>
<feature type="domain" description="Periplasmic binding protein" evidence="3">
    <location>
        <begin position="54"/>
        <end position="311"/>
    </location>
</feature>
<evidence type="ECO:0000313" key="5">
    <source>
        <dbReference type="Proteomes" id="UP001310386"/>
    </source>
</evidence>
<comment type="subcellular location">
    <subcellularLocation>
        <location evidence="1">Cell envelope</location>
    </subcellularLocation>
</comment>
<evidence type="ECO:0000259" key="3">
    <source>
        <dbReference type="Pfam" id="PF13407"/>
    </source>
</evidence>
<name>A0ABU5ZFX0_9BACL</name>
<protein>
    <submittedName>
        <fullName evidence="4">D-xylose ABC transporter substrate-binding protein</fullName>
    </submittedName>
</protein>
<dbReference type="PANTHER" id="PTHR30036">
    <property type="entry name" value="D-XYLOSE-BINDING PERIPLASMIC PROTEIN"/>
    <property type="match status" value="1"/>
</dbReference>
<dbReference type="EMBL" id="JAYJLD010000007">
    <property type="protein sequence ID" value="MEB3101408.1"/>
    <property type="molecule type" value="Genomic_DNA"/>
</dbReference>
<dbReference type="InterPro" id="IPR028082">
    <property type="entry name" value="Peripla_BP_I"/>
</dbReference>
<dbReference type="Gene3D" id="3.40.50.2300">
    <property type="match status" value="2"/>
</dbReference>
<sequence>MKSWIKTSGIFILILTVILSLAVFSAGNKQTAPDSGIKTRTDSQSGKAQKTIVVGFSMDTLEEERWRKDRDYFIASVQKLGADVNVQAANSDDAKQLAQAEYLISQHVDVLVVVPHNADASAAIVAKAHAAGIKVLSYDRLIKNSSVDLYVSFDNERVGQMQAAAITKLAPKGSYALIEGADSDYNAHLFKQGQMDILQPLIDKGDIHVVYDQWTKEWEPTIALANMKNALKSNLNHIDAVLAANDSTAGAVVEALKAQGLAGKIPVSGQDADLAGCQRIIEGTQTMTVYKPIKALAEKAAELAVDLANGKSVATVRTINNGKIDVPSILLDPIAVDKTNMDATVISDGFHKKEEVYKNAGRQ</sequence>
<dbReference type="InterPro" id="IPR013456">
    <property type="entry name" value="XylF"/>
</dbReference>
<reference evidence="4" key="1">
    <citation type="submission" date="2023-12" db="EMBL/GenBank/DDBJ databases">
        <title>Fervidustalea candida gen. nov., sp. nov., a novel member of the family Paenibacillaceae isolated from a geothermal area.</title>
        <authorList>
            <person name="Li W.-J."/>
            <person name="Jiao J.-Y."/>
            <person name="Chen Y."/>
        </authorList>
    </citation>
    <scope>NUCLEOTIDE SEQUENCE</scope>
    <source>
        <strain evidence="4">SYSU GA230002</strain>
    </source>
</reference>
<keyword evidence="5" id="KW-1185">Reference proteome</keyword>
<dbReference type="Proteomes" id="UP001310386">
    <property type="component" value="Unassembled WGS sequence"/>
</dbReference>
<keyword evidence="2" id="KW-0732">Signal</keyword>
<dbReference type="NCBIfam" id="TIGR02634">
    <property type="entry name" value="xylF"/>
    <property type="match status" value="1"/>
</dbReference>
<dbReference type="PANTHER" id="PTHR30036:SF1">
    <property type="entry name" value="D-XYLOSE-BINDING PERIPLASMIC PROTEIN"/>
    <property type="match status" value="1"/>
</dbReference>
<evidence type="ECO:0000313" key="4">
    <source>
        <dbReference type="EMBL" id="MEB3101408.1"/>
    </source>
</evidence>
<comment type="caution">
    <text evidence="4">The sequence shown here is derived from an EMBL/GenBank/DDBJ whole genome shotgun (WGS) entry which is preliminary data.</text>
</comment>
<dbReference type="Pfam" id="PF13407">
    <property type="entry name" value="Peripla_BP_4"/>
    <property type="match status" value="1"/>
</dbReference>